<feature type="transmembrane region" description="Helical" evidence="1">
    <location>
        <begin position="36"/>
        <end position="54"/>
    </location>
</feature>
<protein>
    <submittedName>
        <fullName evidence="2">Uncharacterized protein</fullName>
    </submittedName>
</protein>
<feature type="transmembrane region" description="Helical" evidence="1">
    <location>
        <begin position="554"/>
        <end position="581"/>
    </location>
</feature>
<keyword evidence="1" id="KW-0472">Membrane</keyword>
<dbReference type="AlphaFoldDB" id="A0A6G1H1B3"/>
<gene>
    <name evidence="2" type="ORF">K402DRAFT_463095</name>
</gene>
<keyword evidence="3" id="KW-1185">Reference proteome</keyword>
<sequence length="723" mass="79748">MSTTVDNSQVHLGFWINWSFGAVRGSTITLTKQDSVFLTAFVVMFVGYTCSRIWRLVCFAIHAFLSNENPQDAIYHQRQALFRNNATANAAISSLWKVLWAWRKSSAGATRRILPFLATSLLFGILFTAAGIFSTRITSAKGNEVLLSGSNCSFATTNTSAVYSGPDPSFSDVVASAKYLLQLSRIASERARQCYVSGAFPESCNEYIKPSLTIMTTPTTSCPFHSKICRNTFQTNLSNVIFDTGHLNSHDDFGMNMPPKDRITIRQVYHCAPLVLDGYTQVRNATNSTDDSIEQFLFGNVTGETTNNLSYSYPITKDYKRYASPKMDYFITVLQSYANNSHPNASFFAIDELVRTDADTILVFLSANSVMFESPVDDPWFSAHHPVLVPDEPTVFGADFAASVIGCTKQYQSCNPNLGLSSLGCLPLNSQSAFRAQANLNKFTTQGQLTTLERIKRVFTESWAPTGFLAVAAYLGSSNLKARDSKFPLLQASLPSDQWQKEFSGWMSAMLAAQQRAFVDLANGPTSQLPDIILSKPGRDFDKSWCYNQKIISLAYTSFSVLGLSFILGIGALLIVLSYTVEPLAIWAVKKWQWHNYAILEWSKNDVLHLQSAVHEELGLGTWSCRIGEVPTTLEGRHRLAVLDTRDLKEPRFRAPGVGDGDDGGGRRGRELYAFYPEHSAYSSHAALVRSVVDDGEGATPCGSTDSIPFAHQYGNSGFSAGK</sequence>
<dbReference type="EMBL" id="ML977154">
    <property type="protein sequence ID" value="KAF1986965.1"/>
    <property type="molecule type" value="Genomic_DNA"/>
</dbReference>
<keyword evidence="1" id="KW-0812">Transmembrane</keyword>
<accession>A0A6G1H1B3</accession>
<reference evidence="2" key="1">
    <citation type="journal article" date="2020" name="Stud. Mycol.">
        <title>101 Dothideomycetes genomes: a test case for predicting lifestyles and emergence of pathogens.</title>
        <authorList>
            <person name="Haridas S."/>
            <person name="Albert R."/>
            <person name="Binder M."/>
            <person name="Bloem J."/>
            <person name="Labutti K."/>
            <person name="Salamov A."/>
            <person name="Andreopoulos B."/>
            <person name="Baker S."/>
            <person name="Barry K."/>
            <person name="Bills G."/>
            <person name="Bluhm B."/>
            <person name="Cannon C."/>
            <person name="Castanera R."/>
            <person name="Culley D."/>
            <person name="Daum C."/>
            <person name="Ezra D."/>
            <person name="Gonzalez J."/>
            <person name="Henrissat B."/>
            <person name="Kuo A."/>
            <person name="Liang C."/>
            <person name="Lipzen A."/>
            <person name="Lutzoni F."/>
            <person name="Magnuson J."/>
            <person name="Mondo S."/>
            <person name="Nolan M."/>
            <person name="Ohm R."/>
            <person name="Pangilinan J."/>
            <person name="Park H.-J."/>
            <person name="Ramirez L."/>
            <person name="Alfaro M."/>
            <person name="Sun H."/>
            <person name="Tritt A."/>
            <person name="Yoshinaga Y."/>
            <person name="Zwiers L.-H."/>
            <person name="Turgeon B."/>
            <person name="Goodwin S."/>
            <person name="Spatafora J."/>
            <person name="Crous P."/>
            <person name="Grigoriev I."/>
        </authorList>
    </citation>
    <scope>NUCLEOTIDE SEQUENCE</scope>
    <source>
        <strain evidence="2">CBS 113979</strain>
    </source>
</reference>
<proteinExistence type="predicted"/>
<evidence type="ECO:0000256" key="1">
    <source>
        <dbReference type="SAM" id="Phobius"/>
    </source>
</evidence>
<keyword evidence="1" id="KW-1133">Transmembrane helix</keyword>
<feature type="transmembrane region" description="Helical" evidence="1">
    <location>
        <begin position="113"/>
        <end position="133"/>
    </location>
</feature>
<dbReference type="OrthoDB" id="3540210at2759"/>
<dbReference type="Proteomes" id="UP000800041">
    <property type="component" value="Unassembled WGS sequence"/>
</dbReference>
<name>A0A6G1H1B3_9PEZI</name>
<evidence type="ECO:0000313" key="3">
    <source>
        <dbReference type="Proteomes" id="UP000800041"/>
    </source>
</evidence>
<evidence type="ECO:0000313" key="2">
    <source>
        <dbReference type="EMBL" id="KAF1986965.1"/>
    </source>
</evidence>
<organism evidence="2 3">
    <name type="scientific">Aulographum hederae CBS 113979</name>
    <dbReference type="NCBI Taxonomy" id="1176131"/>
    <lineage>
        <taxon>Eukaryota</taxon>
        <taxon>Fungi</taxon>
        <taxon>Dikarya</taxon>
        <taxon>Ascomycota</taxon>
        <taxon>Pezizomycotina</taxon>
        <taxon>Dothideomycetes</taxon>
        <taxon>Pleosporomycetidae</taxon>
        <taxon>Aulographales</taxon>
        <taxon>Aulographaceae</taxon>
    </lineage>
</organism>